<sequence>MIHDLQQIWANKAMRLGILGVLALPVVYSFIYLFAFFDPYENMQYLPVAIVNEDVGATKDQEEVHVGNELVDELKKESKLKWEFVSRTEMEEGFKDGNFYLGVVIPKDLSQKAISLDSPNPLRGELEYYSDESSNYLSGKIGQSMIRELESSLEESLSKVYADEIFNKIESSTKDLAKAADGAETLSEGTHKAVDGSEKLIDGIGQLEGGASQLKEGNQRLSQGLEKLKGGLVQAQQGTEQLAKGAGQVAGGVGEIDAKAKEIQQLMNRISQQVDQIKRNINLPEQTTADLNNRLASVQSKLGELEKDQNQSKQLLQTIIQEHPELASDPNVNQLNSLLEAQRSQRGEMGQQINQIDRRVDDWKEQIKELQALRNDLSKFVNSNQGLDQQIAQIGELSKGAHLLADKLNDLNQASNQFVNGTDELLQGAYQLEKGQGKLLDGLLKLGVGAEELNKGLKKIEDGQSELATGLGDGVKESEKGLLGADKKGEIIANPVDVKETSLHPVPNYATGFAPYFISLSLWVGAMILFTVIDLYQLPQQLGNRPLSMGAGALIGAAQAIIVTAALTLGLGIEPELPGGLYLFTIIMSFTFIAINQLLVALMGNVGRFVAIILLMLQLTSSTGSYPLELLPQLFQTIHPYLPMTYTVHGLRAVLSSGDWSVVLSDSYTLLGFMAGAYILTQIHVRWVKTGFRKFLSYIEIRRQNIA</sequence>
<dbReference type="GO" id="GO:0016020">
    <property type="term" value="C:membrane"/>
    <property type="evidence" value="ECO:0007669"/>
    <property type="project" value="UniProtKB-SubCell"/>
</dbReference>
<dbReference type="InterPro" id="IPR017500">
    <property type="entry name" value="Phage_infect_YhgE_N"/>
</dbReference>
<dbReference type="InterPro" id="IPR013525">
    <property type="entry name" value="ABC2_TM"/>
</dbReference>
<feature type="coiled-coil region" evidence="5">
    <location>
        <begin position="353"/>
        <end position="380"/>
    </location>
</feature>
<dbReference type="NCBIfam" id="TIGR03062">
    <property type="entry name" value="pip_yhgE_Cterm"/>
    <property type="match status" value="1"/>
</dbReference>
<dbReference type="NCBIfam" id="TIGR03061">
    <property type="entry name" value="pip_yhgE_Nterm"/>
    <property type="match status" value="1"/>
</dbReference>
<gene>
    <name evidence="8" type="ORF">EDD58_10220</name>
</gene>
<dbReference type="InterPro" id="IPR051328">
    <property type="entry name" value="T7SS_ABC-Transporter"/>
</dbReference>
<dbReference type="PANTHER" id="PTHR43077">
    <property type="entry name" value="TRANSPORT PERMEASE YVFS-RELATED"/>
    <property type="match status" value="1"/>
</dbReference>
<dbReference type="GO" id="GO:0140359">
    <property type="term" value="F:ABC-type transporter activity"/>
    <property type="evidence" value="ECO:0007669"/>
    <property type="project" value="InterPro"/>
</dbReference>
<keyword evidence="3 6" id="KW-1133">Transmembrane helix</keyword>
<comment type="subcellular location">
    <subcellularLocation>
        <location evidence="1">Membrane</location>
        <topology evidence="1">Multi-pass membrane protein</topology>
    </subcellularLocation>
</comment>
<name>A0A4R3L8R1_9BACL</name>
<evidence type="ECO:0000259" key="7">
    <source>
        <dbReference type="Pfam" id="PF12698"/>
    </source>
</evidence>
<dbReference type="Gene3D" id="1.10.287.950">
    <property type="entry name" value="Methyl-accepting chemotaxis protein"/>
    <property type="match status" value="2"/>
</dbReference>
<feature type="domain" description="ABC-2 type transporter transmembrane" evidence="7">
    <location>
        <begin position="469"/>
        <end position="679"/>
    </location>
</feature>
<feature type="transmembrane region" description="Helical" evidence="6">
    <location>
        <begin position="668"/>
        <end position="688"/>
    </location>
</feature>
<reference evidence="8 9" key="1">
    <citation type="submission" date="2019-03" db="EMBL/GenBank/DDBJ databases">
        <title>Genomic Encyclopedia of Type Strains, Phase IV (KMG-IV): sequencing the most valuable type-strain genomes for metagenomic binning, comparative biology and taxonomic classification.</title>
        <authorList>
            <person name="Goeker M."/>
        </authorList>
    </citation>
    <scope>NUCLEOTIDE SEQUENCE [LARGE SCALE GENOMIC DNA]</scope>
    <source>
        <strain evidence="8 9">DSM 45707</strain>
    </source>
</reference>
<comment type="caution">
    <text evidence="8">The sequence shown here is derived from an EMBL/GenBank/DDBJ whole genome shotgun (WGS) entry which is preliminary data.</text>
</comment>
<evidence type="ECO:0000256" key="3">
    <source>
        <dbReference type="ARBA" id="ARBA00022989"/>
    </source>
</evidence>
<dbReference type="PANTHER" id="PTHR43077:SF5">
    <property type="entry name" value="PHAGE INFECTION PROTEIN"/>
    <property type="match status" value="1"/>
</dbReference>
<feature type="transmembrane region" description="Helical" evidence="6">
    <location>
        <begin position="579"/>
        <end position="602"/>
    </location>
</feature>
<dbReference type="EMBL" id="SMAG01000002">
    <property type="protein sequence ID" value="TCS95450.1"/>
    <property type="molecule type" value="Genomic_DNA"/>
</dbReference>
<keyword evidence="5" id="KW-0175">Coiled coil</keyword>
<protein>
    <submittedName>
        <fullName evidence="8">Putative membrane protein</fullName>
    </submittedName>
</protein>
<dbReference type="Proteomes" id="UP000294937">
    <property type="component" value="Unassembled WGS sequence"/>
</dbReference>
<evidence type="ECO:0000313" key="9">
    <source>
        <dbReference type="Proteomes" id="UP000294937"/>
    </source>
</evidence>
<dbReference type="SUPFAM" id="SSF58104">
    <property type="entry name" value="Methyl-accepting chemotaxis protein (MCP) signaling domain"/>
    <property type="match status" value="2"/>
</dbReference>
<organism evidence="8 9">
    <name type="scientific">Hazenella coriacea</name>
    <dbReference type="NCBI Taxonomy" id="1179467"/>
    <lineage>
        <taxon>Bacteria</taxon>
        <taxon>Bacillati</taxon>
        <taxon>Bacillota</taxon>
        <taxon>Bacilli</taxon>
        <taxon>Bacillales</taxon>
        <taxon>Thermoactinomycetaceae</taxon>
        <taxon>Hazenella</taxon>
    </lineage>
</organism>
<feature type="transmembrane region" description="Helical" evidence="6">
    <location>
        <begin position="513"/>
        <end position="536"/>
    </location>
</feature>
<feature type="transmembrane region" description="Helical" evidence="6">
    <location>
        <begin position="548"/>
        <end position="573"/>
    </location>
</feature>
<keyword evidence="9" id="KW-1185">Reference proteome</keyword>
<evidence type="ECO:0000313" key="8">
    <source>
        <dbReference type="EMBL" id="TCS95450.1"/>
    </source>
</evidence>
<feature type="domain" description="ABC-2 type transporter transmembrane" evidence="7">
    <location>
        <begin position="20"/>
        <end position="157"/>
    </location>
</feature>
<evidence type="ECO:0000256" key="4">
    <source>
        <dbReference type="ARBA" id="ARBA00023136"/>
    </source>
</evidence>
<keyword evidence="4 6" id="KW-0472">Membrane</keyword>
<feature type="coiled-coil region" evidence="5">
    <location>
        <begin position="256"/>
        <end position="308"/>
    </location>
</feature>
<evidence type="ECO:0000256" key="5">
    <source>
        <dbReference type="SAM" id="Coils"/>
    </source>
</evidence>
<evidence type="ECO:0000256" key="1">
    <source>
        <dbReference type="ARBA" id="ARBA00004141"/>
    </source>
</evidence>
<feature type="transmembrane region" description="Helical" evidence="6">
    <location>
        <begin position="609"/>
        <end position="628"/>
    </location>
</feature>
<dbReference type="AlphaFoldDB" id="A0A4R3L8R1"/>
<dbReference type="Pfam" id="PF12698">
    <property type="entry name" value="ABC2_membrane_3"/>
    <property type="match status" value="2"/>
</dbReference>
<evidence type="ECO:0000256" key="2">
    <source>
        <dbReference type="ARBA" id="ARBA00022692"/>
    </source>
</evidence>
<proteinExistence type="predicted"/>
<feature type="transmembrane region" description="Helical" evidence="6">
    <location>
        <begin position="16"/>
        <end position="37"/>
    </location>
</feature>
<accession>A0A4R3L8R1</accession>
<evidence type="ECO:0000256" key="6">
    <source>
        <dbReference type="SAM" id="Phobius"/>
    </source>
</evidence>
<dbReference type="InterPro" id="IPR017501">
    <property type="entry name" value="Phage_infect_YhgE_C"/>
</dbReference>
<keyword evidence="2 6" id="KW-0812">Transmembrane</keyword>